<reference evidence="9 10" key="1">
    <citation type="journal article" date="2011" name="Science">
        <title>Drosophila microbiome modulates host developmental and metabolic homeostasis via insulin signaling.</title>
        <authorList>
            <person name="Shin S.C."/>
            <person name="Kim S.H."/>
            <person name="You H."/>
            <person name="Kim B."/>
            <person name="Kim A.C."/>
            <person name="Lee K.A."/>
            <person name="Yoon J.H."/>
            <person name="Ryu J.H."/>
            <person name="Lee W.J."/>
        </authorList>
    </citation>
    <scope>NUCLEOTIDE SEQUENCE [LARGE SCALE GENOMIC DNA]</scope>
    <source>
        <strain evidence="9 10">DM001</strain>
    </source>
</reference>
<dbReference type="Proteomes" id="UP000018454">
    <property type="component" value="Unassembled WGS sequence"/>
</dbReference>
<name>F1YRT9_9PROT</name>
<keyword evidence="4" id="KW-0963">Cytoplasm</keyword>
<evidence type="ECO:0000256" key="4">
    <source>
        <dbReference type="HAMAP-Rule" id="MF_01925"/>
    </source>
</evidence>
<dbReference type="Gene3D" id="3.40.50.720">
    <property type="entry name" value="NAD(P)-binding Rossmann-like Domain"/>
    <property type="match status" value="1"/>
</dbReference>
<dbReference type="PROSITE" id="PS51257">
    <property type="entry name" value="PROKAR_LIPOPROTEIN"/>
    <property type="match status" value="1"/>
</dbReference>
<accession>F1YRT9</accession>
<feature type="domain" description="Pyrroline-5-carboxylate reductase catalytic N-terminal" evidence="7">
    <location>
        <begin position="16"/>
        <end position="103"/>
    </location>
</feature>
<evidence type="ECO:0000313" key="9">
    <source>
        <dbReference type="EMBL" id="EGE48529.1"/>
    </source>
</evidence>
<dbReference type="InterPro" id="IPR029036">
    <property type="entry name" value="P5CR_dimer"/>
</dbReference>
<gene>
    <name evidence="4 9" type="primary">proC</name>
    <name evidence="9" type="ORF">APO_0625</name>
</gene>
<dbReference type="Pfam" id="PF03807">
    <property type="entry name" value="F420_oxidored"/>
    <property type="match status" value="1"/>
</dbReference>
<dbReference type="Pfam" id="PF14748">
    <property type="entry name" value="P5CR_dimer"/>
    <property type="match status" value="1"/>
</dbReference>
<evidence type="ECO:0000256" key="6">
    <source>
        <dbReference type="PIRSR" id="PIRSR000193-1"/>
    </source>
</evidence>
<dbReference type="GO" id="GO:0005737">
    <property type="term" value="C:cytoplasm"/>
    <property type="evidence" value="ECO:0007669"/>
    <property type="project" value="UniProtKB-SubCell"/>
</dbReference>
<comment type="caution">
    <text evidence="9">The sequence shown here is derived from an EMBL/GenBank/DDBJ whole genome shotgun (WGS) entry which is preliminary data.</text>
</comment>
<evidence type="ECO:0000259" key="8">
    <source>
        <dbReference type="Pfam" id="PF14748"/>
    </source>
</evidence>
<dbReference type="EMBL" id="AEUP01000014">
    <property type="protein sequence ID" value="EGE48529.1"/>
    <property type="molecule type" value="Genomic_DNA"/>
</dbReference>
<organism evidence="9 10">
    <name type="scientific">Acetobacter pomorum DM001</name>
    <dbReference type="NCBI Taxonomy" id="945681"/>
    <lineage>
        <taxon>Bacteria</taxon>
        <taxon>Pseudomonadati</taxon>
        <taxon>Pseudomonadota</taxon>
        <taxon>Alphaproteobacteria</taxon>
        <taxon>Acetobacterales</taxon>
        <taxon>Acetobacteraceae</taxon>
        <taxon>Acetobacter</taxon>
    </lineage>
</organism>
<proteinExistence type="inferred from homology"/>
<feature type="binding site" evidence="6">
    <location>
        <begin position="75"/>
        <end position="78"/>
    </location>
    <ligand>
        <name>NADP(+)</name>
        <dbReference type="ChEBI" id="CHEBI:58349"/>
    </ligand>
</feature>
<dbReference type="FunFam" id="1.10.3730.10:FF:000001">
    <property type="entry name" value="Pyrroline-5-carboxylate reductase"/>
    <property type="match status" value="1"/>
</dbReference>
<dbReference type="GO" id="GO:0004735">
    <property type="term" value="F:pyrroline-5-carboxylate reductase activity"/>
    <property type="evidence" value="ECO:0007669"/>
    <property type="project" value="UniProtKB-UniRule"/>
</dbReference>
<comment type="subcellular location">
    <subcellularLocation>
        <location evidence="4">Cytoplasm</location>
    </subcellularLocation>
</comment>
<comment type="pathway">
    <text evidence="4">Amino-acid biosynthesis; L-proline biosynthesis; L-proline from L-glutamate 5-semialdehyde: step 1/1.</text>
</comment>
<evidence type="ECO:0000256" key="1">
    <source>
        <dbReference type="ARBA" id="ARBA00005525"/>
    </source>
</evidence>
<dbReference type="InterPro" id="IPR028939">
    <property type="entry name" value="P5C_Rdtase_cat_N"/>
</dbReference>
<comment type="function">
    <text evidence="4">Catalyzes the reduction of 1-pyrroline-5-carboxylate (PCA) to L-proline.</text>
</comment>
<evidence type="ECO:0000259" key="7">
    <source>
        <dbReference type="Pfam" id="PF03807"/>
    </source>
</evidence>
<dbReference type="SUPFAM" id="SSF48179">
    <property type="entry name" value="6-phosphogluconate dehydrogenase C-terminal domain-like"/>
    <property type="match status" value="1"/>
</dbReference>
<dbReference type="HAMAP" id="MF_01925">
    <property type="entry name" value="P5C_reductase"/>
    <property type="match status" value="1"/>
</dbReference>
<evidence type="ECO:0000256" key="3">
    <source>
        <dbReference type="ARBA" id="ARBA00023002"/>
    </source>
</evidence>
<dbReference type="SUPFAM" id="SSF51735">
    <property type="entry name" value="NAD(P)-binding Rossmann-fold domains"/>
    <property type="match status" value="1"/>
</dbReference>
<dbReference type="InterPro" id="IPR036291">
    <property type="entry name" value="NAD(P)-bd_dom_sf"/>
</dbReference>
<dbReference type="PANTHER" id="PTHR11645:SF0">
    <property type="entry name" value="PYRROLINE-5-CARBOXYLATE REDUCTASE 3"/>
    <property type="match status" value="1"/>
</dbReference>
<dbReference type="EC" id="1.5.1.2" evidence="4 5"/>
<evidence type="ECO:0000256" key="2">
    <source>
        <dbReference type="ARBA" id="ARBA00022857"/>
    </source>
</evidence>
<keyword evidence="2 4" id="KW-0521">NADP</keyword>
<sequence length="279" mass="28791">MSGRSIMTNTPLLPSILLVGCGKMGGAMLEGWLAHGLAPSVVIDRHLAELPAPHRVVRSLEAIPADFAPDIILVAVKPQKANGVLAELAQHFPNATLLSVMAGRTIASLLAAYREGNAAASPIIIRSMPNTPSALGAGMSGLYAPPEASAEQKKQCDQLLSAVGKTVWVDQEGLIDSVAAISGSGPAYVFLLAELLEQAGIEQGLDAPTARALARGTIYGAGQMLHQLPTDAAELRRNVTSPGGTTEAALKVLMASDAWPQAVSTAIAAAVKRAKELAS</sequence>
<keyword evidence="4" id="KW-0028">Amino-acid biosynthesis</keyword>
<keyword evidence="4" id="KW-0641">Proline biosynthesis</keyword>
<evidence type="ECO:0000313" key="10">
    <source>
        <dbReference type="Proteomes" id="UP000018454"/>
    </source>
</evidence>
<dbReference type="InterPro" id="IPR008927">
    <property type="entry name" value="6-PGluconate_DH-like_C_sf"/>
</dbReference>
<dbReference type="AlphaFoldDB" id="F1YRT9"/>
<comment type="similarity">
    <text evidence="1 4">Belongs to the pyrroline-5-carboxylate reductase family.</text>
</comment>
<protein>
    <recommendedName>
        <fullName evidence="4 5">Pyrroline-5-carboxylate reductase</fullName>
        <shortName evidence="4">P5C reductase</shortName>
        <shortName evidence="4">P5CR</shortName>
        <ecNumber evidence="4 5">1.5.1.2</ecNumber>
    </recommendedName>
    <alternativeName>
        <fullName evidence="4">PCA reductase</fullName>
    </alternativeName>
</protein>
<comment type="catalytic activity">
    <reaction evidence="4">
        <text>L-proline + NAD(+) = (S)-1-pyrroline-5-carboxylate + NADH + 2 H(+)</text>
        <dbReference type="Rhea" id="RHEA:14105"/>
        <dbReference type="ChEBI" id="CHEBI:15378"/>
        <dbReference type="ChEBI" id="CHEBI:17388"/>
        <dbReference type="ChEBI" id="CHEBI:57540"/>
        <dbReference type="ChEBI" id="CHEBI:57945"/>
        <dbReference type="ChEBI" id="CHEBI:60039"/>
        <dbReference type="EC" id="1.5.1.2"/>
    </reaction>
</comment>
<feature type="domain" description="Pyrroline-5-carboxylate reductase dimerisation" evidence="8">
    <location>
        <begin position="172"/>
        <end position="277"/>
    </location>
</feature>
<dbReference type="Gene3D" id="1.10.3730.10">
    <property type="entry name" value="ProC C-terminal domain-like"/>
    <property type="match status" value="1"/>
</dbReference>
<dbReference type="NCBIfam" id="TIGR00112">
    <property type="entry name" value="proC"/>
    <property type="match status" value="1"/>
</dbReference>
<dbReference type="PANTHER" id="PTHR11645">
    <property type="entry name" value="PYRROLINE-5-CARBOXYLATE REDUCTASE"/>
    <property type="match status" value="1"/>
</dbReference>
<dbReference type="UniPathway" id="UPA00098">
    <property type="reaction ID" value="UER00361"/>
</dbReference>
<keyword evidence="3 4" id="KW-0560">Oxidoreductase</keyword>
<comment type="catalytic activity">
    <reaction evidence="4">
        <text>L-proline + NADP(+) = (S)-1-pyrroline-5-carboxylate + NADPH + 2 H(+)</text>
        <dbReference type="Rhea" id="RHEA:14109"/>
        <dbReference type="ChEBI" id="CHEBI:15378"/>
        <dbReference type="ChEBI" id="CHEBI:17388"/>
        <dbReference type="ChEBI" id="CHEBI:57783"/>
        <dbReference type="ChEBI" id="CHEBI:58349"/>
        <dbReference type="ChEBI" id="CHEBI:60039"/>
        <dbReference type="EC" id="1.5.1.2"/>
    </reaction>
</comment>
<dbReference type="GO" id="GO:0055129">
    <property type="term" value="P:L-proline biosynthetic process"/>
    <property type="evidence" value="ECO:0007669"/>
    <property type="project" value="UniProtKB-UniRule"/>
</dbReference>
<dbReference type="PIRSF" id="PIRSF000193">
    <property type="entry name" value="Pyrrol-5-carb_rd"/>
    <property type="match status" value="1"/>
</dbReference>
<dbReference type="InterPro" id="IPR000304">
    <property type="entry name" value="Pyrroline-COOH_reductase"/>
</dbReference>
<evidence type="ECO:0000256" key="5">
    <source>
        <dbReference type="NCBIfam" id="TIGR00112"/>
    </source>
</evidence>